<protein>
    <submittedName>
        <fullName evidence="1">Uncharacterized protein</fullName>
    </submittedName>
</protein>
<dbReference type="Proteomes" id="UP000094172">
    <property type="component" value="Unassembled WGS sequence"/>
</dbReference>
<accession>A0A1E3VJ59</accession>
<dbReference type="EMBL" id="LPWE01000014">
    <property type="protein sequence ID" value="ODR93557.1"/>
    <property type="molecule type" value="Genomic_DNA"/>
</dbReference>
<reference evidence="1 2" key="1">
    <citation type="journal article" date="2016" name="Environ. Microbiol.">
        <title>New Methyloceanibacter diversity from North Sea sediments includes methanotroph containing solely the soluble methane monooxygenase.</title>
        <authorList>
            <person name="Vekeman B."/>
            <person name="Kerckhof F.M."/>
            <person name="Cremers G."/>
            <person name="de Vos P."/>
            <person name="Vandamme P."/>
            <person name="Boon N."/>
            <person name="Op den Camp H.J."/>
            <person name="Heylen K."/>
        </authorList>
    </citation>
    <scope>NUCLEOTIDE SEQUENCE [LARGE SCALE GENOMIC DNA]</scope>
    <source>
        <strain evidence="1 2">R-67176</strain>
    </source>
</reference>
<sequence>MRKLVVTVALIVAASALVFWIDHGRRAEADRQARCADYELRLAAFEHGQVTGDYDAKGESRSGLEFRVSRCRQAANPGP</sequence>
<proteinExistence type="predicted"/>
<gene>
    <name evidence="1" type="ORF">AUC70_11890</name>
</gene>
<dbReference type="RefSeq" id="WP_069445620.1">
    <property type="nucleotide sequence ID" value="NZ_LPWE01000014.1"/>
</dbReference>
<comment type="caution">
    <text evidence="1">The sequence shown here is derived from an EMBL/GenBank/DDBJ whole genome shotgun (WGS) entry which is preliminary data.</text>
</comment>
<name>A0A1E3VJ59_9HYPH</name>
<dbReference type="AlphaFoldDB" id="A0A1E3VJ59"/>
<keyword evidence="2" id="KW-1185">Reference proteome</keyword>
<evidence type="ECO:0000313" key="1">
    <source>
        <dbReference type="EMBL" id="ODR93557.1"/>
    </source>
</evidence>
<evidence type="ECO:0000313" key="2">
    <source>
        <dbReference type="Proteomes" id="UP000094172"/>
    </source>
</evidence>
<organism evidence="1 2">
    <name type="scientific">Methyloceanibacter stevinii</name>
    <dbReference type="NCBI Taxonomy" id="1774970"/>
    <lineage>
        <taxon>Bacteria</taxon>
        <taxon>Pseudomonadati</taxon>
        <taxon>Pseudomonadota</taxon>
        <taxon>Alphaproteobacteria</taxon>
        <taxon>Hyphomicrobiales</taxon>
        <taxon>Hyphomicrobiaceae</taxon>
        <taxon>Methyloceanibacter</taxon>
    </lineage>
</organism>